<name>A0A0D2G6L7_9EURO</name>
<feature type="compositionally biased region" description="Basic and acidic residues" evidence="1">
    <location>
        <begin position="346"/>
        <end position="361"/>
    </location>
</feature>
<dbReference type="Gene3D" id="1.20.120.1630">
    <property type="match status" value="1"/>
</dbReference>
<evidence type="ECO:0000256" key="2">
    <source>
        <dbReference type="SAM" id="Phobius"/>
    </source>
</evidence>
<feature type="transmembrane region" description="Helical" evidence="2">
    <location>
        <begin position="155"/>
        <end position="181"/>
    </location>
</feature>
<dbReference type="Pfam" id="PF06966">
    <property type="entry name" value="DUF1295"/>
    <property type="match status" value="1"/>
</dbReference>
<keyword evidence="2" id="KW-1133">Transmembrane helix</keyword>
<feature type="region of interest" description="Disordered" evidence="1">
    <location>
        <begin position="339"/>
        <end position="361"/>
    </location>
</feature>
<reference evidence="3 4" key="1">
    <citation type="submission" date="2015-01" db="EMBL/GenBank/DDBJ databases">
        <title>The Genome Sequence of Capronia semiimmersa CBS27337.</title>
        <authorList>
            <consortium name="The Broad Institute Genomics Platform"/>
            <person name="Cuomo C."/>
            <person name="de Hoog S."/>
            <person name="Gorbushina A."/>
            <person name="Stielow B."/>
            <person name="Teixiera M."/>
            <person name="Abouelleil A."/>
            <person name="Chapman S.B."/>
            <person name="Priest M."/>
            <person name="Young S.K."/>
            <person name="Wortman J."/>
            <person name="Nusbaum C."/>
            <person name="Birren B."/>
        </authorList>
    </citation>
    <scope>NUCLEOTIDE SEQUENCE [LARGE SCALE GENOMIC DNA]</scope>
    <source>
        <strain evidence="3 4">CBS 27337</strain>
    </source>
</reference>
<protein>
    <recommendedName>
        <fullName evidence="5">Steroid 5-alpha reductase C-terminal domain-containing protein</fullName>
    </recommendedName>
</protein>
<dbReference type="InterPro" id="IPR010721">
    <property type="entry name" value="UstE-like"/>
</dbReference>
<gene>
    <name evidence="3" type="ORF">PV04_06827</name>
</gene>
<dbReference type="HOGENOM" id="CLU_043418_0_1_1"/>
<dbReference type="PANTHER" id="PTHR32251:SF23">
    <property type="entry name" value="3-OXO-5-ALPHA-STEROID 4-DEHYDROGENASE (DUF1295)"/>
    <property type="match status" value="1"/>
</dbReference>
<evidence type="ECO:0000313" key="3">
    <source>
        <dbReference type="EMBL" id="KIW67589.1"/>
    </source>
</evidence>
<sequence length="361" mass="40903">MALPVVQSLKQCADYNVTVAPFLYQFATLPEAFFSSASKPAALKQLYLDTNPLMSAIAFAVALAPVFLVVSEVNKNYSQVDRVWSILPTIYNLHYAVYSHLAGVHTSRLDALFAISTLWSCRLTYNYFRKGGYSIGSEDYRWAIVKEYAGPTLMFLFNVVFISLAQSLLLVSVTTPAYLLLLTERLATYDGPVKSWDLVDAAASVVMLTLIAISFAADQQQWDYHQAKSQYQRTARVPHGWRRADLDRGFLTTGLFAYSRHPNFAAEQGVWVTLYLWSCLATETTYNWSGLGAAAYLLLFQSSTWLTELLSARKYADYKEYQTQVAKFLPLPGFTRPSFHHPHTQHAKEDAEKARQRYDLR</sequence>
<proteinExistence type="predicted"/>
<evidence type="ECO:0000313" key="4">
    <source>
        <dbReference type="Proteomes" id="UP000054266"/>
    </source>
</evidence>
<dbReference type="Proteomes" id="UP000054266">
    <property type="component" value="Unassembled WGS sequence"/>
</dbReference>
<keyword evidence="2" id="KW-0812">Transmembrane</keyword>
<feature type="transmembrane region" description="Helical" evidence="2">
    <location>
        <begin position="201"/>
        <end position="218"/>
    </location>
</feature>
<evidence type="ECO:0000256" key="1">
    <source>
        <dbReference type="SAM" id="MobiDB-lite"/>
    </source>
</evidence>
<organism evidence="3 4">
    <name type="scientific">Phialophora macrospora</name>
    <dbReference type="NCBI Taxonomy" id="1851006"/>
    <lineage>
        <taxon>Eukaryota</taxon>
        <taxon>Fungi</taxon>
        <taxon>Dikarya</taxon>
        <taxon>Ascomycota</taxon>
        <taxon>Pezizomycotina</taxon>
        <taxon>Eurotiomycetes</taxon>
        <taxon>Chaetothyriomycetidae</taxon>
        <taxon>Chaetothyriales</taxon>
        <taxon>Herpotrichiellaceae</taxon>
        <taxon>Phialophora</taxon>
    </lineage>
</organism>
<feature type="transmembrane region" description="Helical" evidence="2">
    <location>
        <begin position="53"/>
        <end position="70"/>
    </location>
</feature>
<dbReference type="GO" id="GO:0016020">
    <property type="term" value="C:membrane"/>
    <property type="evidence" value="ECO:0007669"/>
    <property type="project" value="TreeGrafter"/>
</dbReference>
<accession>A0A0D2G6L7</accession>
<dbReference type="AlphaFoldDB" id="A0A0D2G6L7"/>
<dbReference type="PANTHER" id="PTHR32251">
    <property type="entry name" value="3-OXO-5-ALPHA-STEROID 4-DEHYDROGENASE"/>
    <property type="match status" value="1"/>
</dbReference>
<keyword evidence="2" id="KW-0472">Membrane</keyword>
<evidence type="ECO:0008006" key="5">
    <source>
        <dbReference type="Google" id="ProtNLM"/>
    </source>
</evidence>
<keyword evidence="4" id="KW-1185">Reference proteome</keyword>
<dbReference type="EMBL" id="KN846959">
    <property type="protein sequence ID" value="KIW67589.1"/>
    <property type="molecule type" value="Genomic_DNA"/>
</dbReference>